<dbReference type="OrthoDB" id="5292147at2"/>
<dbReference type="AlphaFoldDB" id="A0A4P2VGW0"/>
<dbReference type="InterPro" id="IPR052705">
    <property type="entry name" value="Gliding_Motility_GTPase"/>
</dbReference>
<dbReference type="RefSeq" id="WP_130606350.1">
    <property type="nucleotide sequence ID" value="NZ_AP019368.1"/>
</dbReference>
<dbReference type="KEGG" id="sbf:JCM31447_05930"/>
<dbReference type="InterPro" id="IPR027417">
    <property type="entry name" value="P-loop_NTPase"/>
</dbReference>
<gene>
    <name evidence="1" type="ORF">JCM31447_05930</name>
</gene>
<evidence type="ECO:0000313" key="1">
    <source>
        <dbReference type="EMBL" id="BBH52153.1"/>
    </source>
</evidence>
<dbReference type="EMBL" id="AP019368">
    <property type="protein sequence ID" value="BBH52153.1"/>
    <property type="molecule type" value="Genomic_DNA"/>
</dbReference>
<dbReference type="SUPFAM" id="SSF52540">
    <property type="entry name" value="P-loop containing nucleoside triphosphate hydrolases"/>
    <property type="match status" value="1"/>
</dbReference>
<reference evidence="1 2" key="1">
    <citation type="submission" date="2018-12" db="EMBL/GenBank/DDBJ databases">
        <title>Rubrispira sanarue gen. nov., sp., nov., a member of the order Silvanigrellales, isolated from a brackish lake in Hamamatsu Japan.</title>
        <authorList>
            <person name="Maejima Y."/>
            <person name="Iino T."/>
            <person name="Muraguchi Y."/>
            <person name="Fukuda K."/>
            <person name="Nojiri H."/>
            <person name="Ohkuma M."/>
            <person name="Moriuchi R."/>
            <person name="Dohra H."/>
            <person name="Kimbara K."/>
            <person name="Shintani M."/>
        </authorList>
    </citation>
    <scope>NUCLEOTIDE SEQUENCE [LARGE SCALE GENOMIC DNA]</scope>
    <source>
        <strain evidence="1 2">RF1110005</strain>
    </source>
</reference>
<evidence type="ECO:0000313" key="2">
    <source>
        <dbReference type="Proteomes" id="UP000291236"/>
    </source>
</evidence>
<dbReference type="Gene3D" id="3.40.50.300">
    <property type="entry name" value="P-loop containing nucleotide triphosphate hydrolases"/>
    <property type="match status" value="1"/>
</dbReference>
<name>A0A4P2VGW0_FLUSA</name>
<keyword evidence="2" id="KW-1185">Reference proteome</keyword>
<accession>A0A4P2VGW0</accession>
<dbReference type="PANTHER" id="PTHR42708:SF1">
    <property type="entry name" value="GLIDING MOTILITY PROTEIN MGLA"/>
    <property type="match status" value="1"/>
</dbReference>
<sequence length="193" mass="21968">MAFINEATGDIHFKILYIGSQSSGKTANIQSLYCETHADLSLKDHSTLLENMPRNTFFDFLPLSFGDVAGRNARMHLYTMPAHSLWPTVNINLMLGVDGIVNVIDSRVRFLDKNETQIQYVKKLIDSLQIDFNSIPFVYQFNHSDAPDALTYTNLTKNFFLKEEDCFAAIAHQGIGVMQSFHRITNKIIQKFV</sequence>
<dbReference type="Proteomes" id="UP000291236">
    <property type="component" value="Chromosome"/>
</dbReference>
<organism evidence="1 2">
    <name type="scientific">Fluviispira sanaruensis</name>
    <dbReference type="NCBI Taxonomy" id="2493639"/>
    <lineage>
        <taxon>Bacteria</taxon>
        <taxon>Pseudomonadati</taxon>
        <taxon>Bdellovibrionota</taxon>
        <taxon>Oligoflexia</taxon>
        <taxon>Silvanigrellales</taxon>
        <taxon>Silvanigrellaceae</taxon>
        <taxon>Fluviispira</taxon>
    </lineage>
</organism>
<dbReference type="PANTHER" id="PTHR42708">
    <property type="entry name" value="ATP/GTP-BINDING PROTEIN-RELATED"/>
    <property type="match status" value="1"/>
</dbReference>
<proteinExistence type="predicted"/>
<protein>
    <submittedName>
        <fullName evidence="1">MglA protein</fullName>
    </submittedName>
</protein>